<dbReference type="PANTHER" id="PTHR13101">
    <property type="entry name" value="PHOSPHOMEVALONATE KINASE"/>
    <property type="match status" value="1"/>
</dbReference>
<dbReference type="PANTHER" id="PTHR13101:SF1">
    <property type="entry name" value="PHOSPHOMEVALONATE KINASE"/>
    <property type="match status" value="1"/>
</dbReference>
<evidence type="ECO:0000256" key="14">
    <source>
        <dbReference type="ARBA" id="ARBA00023098"/>
    </source>
</evidence>
<dbReference type="GO" id="GO:0006695">
    <property type="term" value="P:cholesterol biosynthetic process"/>
    <property type="evidence" value="ECO:0007669"/>
    <property type="project" value="UniProtKB-KW"/>
</dbReference>
<protein>
    <recommendedName>
        <fullName evidence="17">Phosphomevalonate kinase</fullName>
        <ecNumber evidence="3">2.7.4.2</ecNumber>
    </recommendedName>
</protein>
<evidence type="ECO:0000256" key="10">
    <source>
        <dbReference type="ARBA" id="ARBA00022778"/>
    </source>
</evidence>
<evidence type="ECO:0000256" key="3">
    <source>
        <dbReference type="ARBA" id="ARBA00012958"/>
    </source>
</evidence>
<comment type="subcellular location">
    <subcellularLocation>
        <location evidence="1">Cytoplasm</location>
        <location evidence="1">Cytosol</location>
    </subcellularLocation>
</comment>
<evidence type="ECO:0000256" key="15">
    <source>
        <dbReference type="ARBA" id="ARBA00023166"/>
    </source>
</evidence>
<dbReference type="Gene3D" id="3.40.50.300">
    <property type="entry name" value="P-loop containing nucleotide triphosphate hydrolases"/>
    <property type="match status" value="1"/>
</dbReference>
<dbReference type="GO" id="GO:0005829">
    <property type="term" value="C:cytosol"/>
    <property type="evidence" value="ECO:0007669"/>
    <property type="project" value="UniProtKB-SubCell"/>
</dbReference>
<keyword evidence="5" id="KW-0444">Lipid biosynthesis</keyword>
<keyword evidence="10" id="KW-0152">Cholesterol biosynthesis</keyword>
<dbReference type="AlphaFoldDB" id="A0A0P4W935"/>
<keyword evidence="6" id="KW-0153">Cholesterol metabolism</keyword>
<keyword evidence="13" id="KW-0756">Sterol biosynthesis</keyword>
<keyword evidence="14" id="KW-0443">Lipid metabolism</keyword>
<evidence type="ECO:0000256" key="16">
    <source>
        <dbReference type="ARBA" id="ARBA00023221"/>
    </source>
</evidence>
<comment type="pathway">
    <text evidence="2">Isoprenoid biosynthesis; isopentenyl diphosphate biosynthesis via mevalonate pathway; isopentenyl diphosphate from (R)-mevalonate: step 2/3.</text>
</comment>
<evidence type="ECO:0000256" key="2">
    <source>
        <dbReference type="ARBA" id="ARBA00005017"/>
    </source>
</evidence>
<evidence type="ECO:0000256" key="7">
    <source>
        <dbReference type="ARBA" id="ARBA00022679"/>
    </source>
</evidence>
<dbReference type="UniPathway" id="UPA00057">
    <property type="reaction ID" value="UER00099"/>
</dbReference>
<keyword evidence="16" id="KW-0753">Steroid metabolism</keyword>
<evidence type="ECO:0000256" key="9">
    <source>
        <dbReference type="ARBA" id="ARBA00022777"/>
    </source>
</evidence>
<evidence type="ECO:0000256" key="5">
    <source>
        <dbReference type="ARBA" id="ARBA00022516"/>
    </source>
</evidence>
<dbReference type="EMBL" id="GDRN01090797">
    <property type="protein sequence ID" value="JAI60412.1"/>
    <property type="molecule type" value="Transcribed_RNA"/>
</dbReference>
<keyword evidence="15" id="KW-1207">Sterol metabolism</keyword>
<dbReference type="GO" id="GO:0019287">
    <property type="term" value="P:isopentenyl diphosphate biosynthetic process, mevalonate pathway"/>
    <property type="evidence" value="ECO:0007669"/>
    <property type="project" value="UniProtKB-UniPathway"/>
</dbReference>
<accession>A0A0P4W935</accession>
<name>A0A0P4W935_SCYOL</name>
<dbReference type="GO" id="GO:0004631">
    <property type="term" value="F:phosphomevalonate kinase activity"/>
    <property type="evidence" value="ECO:0007669"/>
    <property type="project" value="UniProtKB-EC"/>
</dbReference>
<dbReference type="PIRSF" id="PIRSF036639">
    <property type="entry name" value="PMK_anim"/>
    <property type="match status" value="1"/>
</dbReference>
<reference evidence="19" key="1">
    <citation type="submission" date="2015-09" db="EMBL/GenBank/DDBJ databases">
        <title>Scylla olivacea transcriptome.</title>
        <authorList>
            <person name="Ikhwanuddin M."/>
        </authorList>
    </citation>
    <scope>NUCLEOTIDE SEQUENCE</scope>
</reference>
<proteinExistence type="predicted"/>
<keyword evidence="8 18" id="KW-0547">Nucleotide-binding</keyword>
<keyword evidence="12" id="KW-0752">Steroid biosynthesis</keyword>
<dbReference type="InterPro" id="IPR027417">
    <property type="entry name" value="P-loop_NTPase"/>
</dbReference>
<evidence type="ECO:0000256" key="18">
    <source>
        <dbReference type="PIRSR" id="PIRSR036639-1"/>
    </source>
</evidence>
<evidence type="ECO:0000313" key="19">
    <source>
        <dbReference type="EMBL" id="JAI60412.1"/>
    </source>
</evidence>
<keyword evidence="9" id="KW-0418">Kinase</keyword>
<evidence type="ECO:0000256" key="11">
    <source>
        <dbReference type="ARBA" id="ARBA00022840"/>
    </source>
</evidence>
<evidence type="ECO:0000256" key="17">
    <source>
        <dbReference type="ARBA" id="ARBA00034549"/>
    </source>
</evidence>
<sequence>MPSNPVLVLLFSGKRKSGKDYITDQLQQRLDENKSKIIRLSGPIKQQFADDNGLDYSQLLTASDYKEKYRSEMITWSEAKRAQDKGYFIREAIKMFEGLCGAMNLVWSCKKTYGLKISPLFFKTSLKWSLLLGSKYPIWIVSDMRRRSDLAWFREHHPDAVYFVRIMATEEARKKRGWVFTPGVDDAESECDLDMVTSWDMEVDNSQEESEGHLLSVLDSLLTLCSERVLAAATAGRCDAVSNTTG</sequence>
<dbReference type="EC" id="2.7.4.2" evidence="3"/>
<evidence type="ECO:0000256" key="6">
    <source>
        <dbReference type="ARBA" id="ARBA00022548"/>
    </source>
</evidence>
<feature type="binding site" evidence="18">
    <location>
        <begin position="14"/>
        <end position="20"/>
    </location>
    <ligand>
        <name>ATP</name>
        <dbReference type="ChEBI" id="CHEBI:30616"/>
    </ligand>
</feature>
<organism evidence="19">
    <name type="scientific">Scylla olivacea</name>
    <name type="common">Orange mud crab</name>
    <name type="synonym">Cancer olivacea</name>
    <dbReference type="NCBI Taxonomy" id="85551"/>
    <lineage>
        <taxon>Eukaryota</taxon>
        <taxon>Metazoa</taxon>
        <taxon>Ecdysozoa</taxon>
        <taxon>Arthropoda</taxon>
        <taxon>Crustacea</taxon>
        <taxon>Multicrustacea</taxon>
        <taxon>Malacostraca</taxon>
        <taxon>Eumalacostraca</taxon>
        <taxon>Eucarida</taxon>
        <taxon>Decapoda</taxon>
        <taxon>Pleocyemata</taxon>
        <taxon>Brachyura</taxon>
        <taxon>Eubrachyura</taxon>
        <taxon>Portunoidea</taxon>
        <taxon>Portunidae</taxon>
        <taxon>Portuninae</taxon>
        <taxon>Scylla</taxon>
    </lineage>
</organism>
<dbReference type="GO" id="GO:0005524">
    <property type="term" value="F:ATP binding"/>
    <property type="evidence" value="ECO:0007669"/>
    <property type="project" value="UniProtKB-KW"/>
</dbReference>
<keyword evidence="4" id="KW-0963">Cytoplasm</keyword>
<feature type="binding site" evidence="18">
    <location>
        <position position="176"/>
    </location>
    <ligand>
        <name>ATP</name>
        <dbReference type="ChEBI" id="CHEBI:30616"/>
    </ligand>
</feature>
<dbReference type="InterPro" id="IPR005919">
    <property type="entry name" value="Pmev_kin_anim"/>
</dbReference>
<feature type="binding site" evidence="18">
    <location>
        <position position="205"/>
    </location>
    <ligand>
        <name>substrate</name>
    </ligand>
</feature>
<evidence type="ECO:0000256" key="8">
    <source>
        <dbReference type="ARBA" id="ARBA00022741"/>
    </source>
</evidence>
<evidence type="ECO:0000256" key="12">
    <source>
        <dbReference type="ARBA" id="ARBA00022955"/>
    </source>
</evidence>
<keyword evidence="11 18" id="KW-0067">ATP-binding</keyword>
<evidence type="ECO:0000256" key="4">
    <source>
        <dbReference type="ARBA" id="ARBA00022490"/>
    </source>
</evidence>
<evidence type="ECO:0000256" key="13">
    <source>
        <dbReference type="ARBA" id="ARBA00023011"/>
    </source>
</evidence>
<evidence type="ECO:0000256" key="1">
    <source>
        <dbReference type="ARBA" id="ARBA00004514"/>
    </source>
</evidence>
<keyword evidence="7" id="KW-0808">Transferase</keyword>
<dbReference type="Pfam" id="PF04275">
    <property type="entry name" value="P-mevalo_kinase"/>
    <property type="match status" value="1"/>
</dbReference>